<dbReference type="EMBL" id="MVDE01000004">
    <property type="protein sequence ID" value="PKQ68437.1"/>
    <property type="molecule type" value="Genomic_DNA"/>
</dbReference>
<reference evidence="1 2" key="1">
    <citation type="journal article" date="2017" name="Front. Microbiol.">
        <title>Labilibaculum manganireducens gen. nov., sp. nov. and Labilibaculum filiforme sp. nov., Novel Bacteroidetes Isolated from Subsurface Sediments of the Baltic Sea.</title>
        <authorList>
            <person name="Vandieken V."/>
            <person name="Marshall I.P."/>
            <person name="Niemann H."/>
            <person name="Engelen B."/>
            <person name="Cypionka H."/>
        </authorList>
    </citation>
    <scope>NUCLEOTIDE SEQUENCE [LARGE SCALE GENOMIC DNA]</scope>
    <source>
        <strain evidence="1 2">59.10-2M</strain>
    </source>
</reference>
<dbReference type="AlphaFoldDB" id="A0A2N3IDQ1"/>
<dbReference type="Proteomes" id="UP000233618">
    <property type="component" value="Unassembled WGS sequence"/>
</dbReference>
<evidence type="ECO:0000313" key="1">
    <source>
        <dbReference type="EMBL" id="PKQ68437.1"/>
    </source>
</evidence>
<accession>A0A2N3IDQ1</accession>
<sequence>MAKILLSTYTISLRPKKKKDEYYILNNINGLDFYNIIKDFIEAIERNPITLLHSVEKKTKISLTLRLGDEYHPLSTQRIFYGRFESGASGRKGTISDIHANEDVFSMQENHARMHPLFFYISIPKGSKKAYLILQRESNFGIKKLFEKSLRYYLNNSGYDEFLPEVDNFLLPSAIQALLEHGKVNSVTLFRKEIPHEIDDLMDNNWKKDEYTLKTKTVITDKHGVPIKGLLEKIFYRNFKDKELELNGSTEQYEDISFTLSGDDKQKTYYMNRQSRSLPDWDVTDKIKWDGYMPSVDSLKQLAEDEIKEMVELVNRNRHVATEN</sequence>
<name>A0A2N3IDQ1_9BACT</name>
<keyword evidence="2" id="KW-1185">Reference proteome</keyword>
<organism evidence="1 2">
    <name type="scientific">Labilibaculum manganireducens</name>
    <dbReference type="NCBI Taxonomy" id="1940525"/>
    <lineage>
        <taxon>Bacteria</taxon>
        <taxon>Pseudomonadati</taxon>
        <taxon>Bacteroidota</taxon>
        <taxon>Bacteroidia</taxon>
        <taxon>Marinilabiliales</taxon>
        <taxon>Marinifilaceae</taxon>
        <taxon>Labilibaculum</taxon>
    </lineage>
</organism>
<evidence type="ECO:0008006" key="3">
    <source>
        <dbReference type="Google" id="ProtNLM"/>
    </source>
</evidence>
<dbReference type="RefSeq" id="WP_101308596.1">
    <property type="nucleotide sequence ID" value="NZ_MVDE01000004.1"/>
</dbReference>
<proteinExistence type="predicted"/>
<comment type="caution">
    <text evidence="1">The sequence shown here is derived from an EMBL/GenBank/DDBJ whole genome shotgun (WGS) entry which is preliminary data.</text>
</comment>
<evidence type="ECO:0000313" key="2">
    <source>
        <dbReference type="Proteomes" id="UP000233618"/>
    </source>
</evidence>
<gene>
    <name evidence="1" type="ORF">BZG01_04275</name>
</gene>
<protein>
    <recommendedName>
        <fullName evidence="3">DUF4747 domain-containing protein</fullName>
    </recommendedName>
</protein>